<sequence length="171" mass="17820">MDKGIGYVGWCGPCNNSGFTRGLATNAGDGKTWKAITLPDAVPNRYIGGAAVDPTDPQHAYLAMNGFSRRFTEGPGAGIGHVFQTTDGGTTWTDISGNLPDVPTSSIKQTRDGALVLGTDLGVLYRPARSTTWKKLGGNLPLTAAMDVELADDGNVYAATHGRGISSIPLP</sequence>
<dbReference type="SUPFAM" id="SSF110296">
    <property type="entry name" value="Oligoxyloglucan reducing end-specific cellobiohydrolase"/>
    <property type="match status" value="1"/>
</dbReference>
<proteinExistence type="predicted"/>
<evidence type="ECO:0000313" key="1">
    <source>
        <dbReference type="EMBL" id="MDR7363852.1"/>
    </source>
</evidence>
<evidence type="ECO:0000313" key="2">
    <source>
        <dbReference type="Proteomes" id="UP001183648"/>
    </source>
</evidence>
<comment type="caution">
    <text evidence="1">The sequence shown here is derived from an EMBL/GenBank/DDBJ whole genome shotgun (WGS) entry which is preliminary data.</text>
</comment>
<reference evidence="1 2" key="1">
    <citation type="submission" date="2023-07" db="EMBL/GenBank/DDBJ databases">
        <title>Sequencing the genomes of 1000 actinobacteria strains.</title>
        <authorList>
            <person name="Klenk H.-P."/>
        </authorList>
    </citation>
    <scope>NUCLEOTIDE SEQUENCE [LARGE SCALE GENOMIC DNA]</scope>
    <source>
        <strain evidence="1 2">DSM 19426</strain>
    </source>
</reference>
<dbReference type="EMBL" id="JAVDYG010000001">
    <property type="protein sequence ID" value="MDR7363852.1"/>
    <property type="molecule type" value="Genomic_DNA"/>
</dbReference>
<organism evidence="1 2">
    <name type="scientific">Nocardioides marmoribigeumensis</name>
    <dbReference type="NCBI Taxonomy" id="433649"/>
    <lineage>
        <taxon>Bacteria</taxon>
        <taxon>Bacillati</taxon>
        <taxon>Actinomycetota</taxon>
        <taxon>Actinomycetes</taxon>
        <taxon>Propionibacteriales</taxon>
        <taxon>Nocardioidaceae</taxon>
        <taxon>Nocardioides</taxon>
    </lineage>
</organism>
<dbReference type="Proteomes" id="UP001183648">
    <property type="component" value="Unassembled WGS sequence"/>
</dbReference>
<name>A0ABU2BZN9_9ACTN</name>
<dbReference type="Gene3D" id="2.130.10.10">
    <property type="entry name" value="YVTN repeat-like/Quinoprotein amine dehydrogenase"/>
    <property type="match status" value="1"/>
</dbReference>
<dbReference type="RefSeq" id="WP_310304732.1">
    <property type="nucleotide sequence ID" value="NZ_BAAAPS010000005.1"/>
</dbReference>
<accession>A0ABU2BZN9</accession>
<keyword evidence="2" id="KW-1185">Reference proteome</keyword>
<gene>
    <name evidence="1" type="ORF">J2S63_003405</name>
</gene>
<dbReference type="InterPro" id="IPR015943">
    <property type="entry name" value="WD40/YVTN_repeat-like_dom_sf"/>
</dbReference>
<protein>
    <submittedName>
        <fullName evidence="1">Photosystem II stability/assembly factor-like uncharacterized protein</fullName>
    </submittedName>
</protein>